<dbReference type="STRING" id="692275.M3D7H1"/>
<gene>
    <name evidence="2" type="ORF">SEPMUDRAFT_131858</name>
</gene>
<organism evidence="2 3">
    <name type="scientific">Sphaerulina musiva (strain SO2202)</name>
    <name type="common">Poplar stem canker fungus</name>
    <name type="synonym">Septoria musiva</name>
    <dbReference type="NCBI Taxonomy" id="692275"/>
    <lineage>
        <taxon>Eukaryota</taxon>
        <taxon>Fungi</taxon>
        <taxon>Dikarya</taxon>
        <taxon>Ascomycota</taxon>
        <taxon>Pezizomycotina</taxon>
        <taxon>Dothideomycetes</taxon>
        <taxon>Dothideomycetidae</taxon>
        <taxon>Mycosphaerellales</taxon>
        <taxon>Mycosphaerellaceae</taxon>
        <taxon>Sphaerulina</taxon>
    </lineage>
</organism>
<dbReference type="HOGENOM" id="CLU_024203_0_0_1"/>
<feature type="compositionally biased region" description="Basic and acidic residues" evidence="1">
    <location>
        <begin position="223"/>
        <end position="234"/>
    </location>
</feature>
<proteinExistence type="predicted"/>
<dbReference type="Gene3D" id="6.10.250.2790">
    <property type="match status" value="1"/>
</dbReference>
<dbReference type="Proteomes" id="UP000016931">
    <property type="component" value="Unassembled WGS sequence"/>
</dbReference>
<dbReference type="AlphaFoldDB" id="M3D7H1"/>
<accession>M3D7H1</accession>
<feature type="region of interest" description="Disordered" evidence="1">
    <location>
        <begin position="211"/>
        <end position="234"/>
    </location>
</feature>
<feature type="region of interest" description="Disordered" evidence="1">
    <location>
        <begin position="132"/>
        <end position="170"/>
    </location>
</feature>
<evidence type="ECO:0000313" key="2">
    <source>
        <dbReference type="EMBL" id="EMF14125.1"/>
    </source>
</evidence>
<name>M3D7H1_SPHMS</name>
<protein>
    <submittedName>
        <fullName evidence="2">Uncharacterized protein</fullName>
    </submittedName>
</protein>
<dbReference type="GeneID" id="27899590"/>
<dbReference type="EMBL" id="KB456262">
    <property type="protein sequence ID" value="EMF14125.1"/>
    <property type="molecule type" value="Genomic_DNA"/>
</dbReference>
<evidence type="ECO:0000313" key="3">
    <source>
        <dbReference type="Proteomes" id="UP000016931"/>
    </source>
</evidence>
<keyword evidence="3" id="KW-1185">Reference proteome</keyword>
<reference evidence="2 3" key="1">
    <citation type="journal article" date="2012" name="PLoS Pathog.">
        <title>Diverse lifestyles and strategies of plant pathogenesis encoded in the genomes of eighteen Dothideomycetes fungi.</title>
        <authorList>
            <person name="Ohm R.A."/>
            <person name="Feau N."/>
            <person name="Henrissat B."/>
            <person name="Schoch C.L."/>
            <person name="Horwitz B.A."/>
            <person name="Barry K.W."/>
            <person name="Condon B.J."/>
            <person name="Copeland A.C."/>
            <person name="Dhillon B."/>
            <person name="Glaser F."/>
            <person name="Hesse C.N."/>
            <person name="Kosti I."/>
            <person name="LaButti K."/>
            <person name="Lindquist E.A."/>
            <person name="Lucas S."/>
            <person name="Salamov A.A."/>
            <person name="Bradshaw R.E."/>
            <person name="Ciuffetti L."/>
            <person name="Hamelin R.C."/>
            <person name="Kema G.H.J."/>
            <person name="Lawrence C."/>
            <person name="Scott J.A."/>
            <person name="Spatafora J.W."/>
            <person name="Turgeon B.G."/>
            <person name="de Wit P.J.G.M."/>
            <person name="Zhong S."/>
            <person name="Goodwin S.B."/>
            <person name="Grigoriev I.V."/>
        </authorList>
    </citation>
    <scope>NUCLEOTIDE SEQUENCE [LARGE SCALE GENOMIC DNA]</scope>
    <source>
        <strain evidence="2 3">SO2202</strain>
    </source>
</reference>
<dbReference type="OrthoDB" id="5413829at2759"/>
<feature type="region of interest" description="Disordered" evidence="1">
    <location>
        <begin position="298"/>
        <end position="339"/>
    </location>
</feature>
<sequence length="350" mass="37665">MAIPSIRSPAGKVQAKSAHVADSSVQPFLQPDFDPVDYLNSTLPTLSLSSSLQRGSRAVPLPELSSQLQTLLAQLNAQTVRLSGTLTQLTDEIIRSGSRLAYEVEVLRGETLGLTDTLETSLKKDIEAFVPSKKQDGSAASEEPQESMAATADAPKDGSNTEQAFGASAEPEFLEKLRNLTTVRERLDTVIKTFGSAMQWPLAPSETSLASSLISVSGPESSDDSRSREEKGKEYMEKLRSEIEDLLAAGTEGLEAANARVAELRELAEVFKGTAEEKARNRLVDSLQKLVDDKQKALERTAAASRKPGVSPARGHDMRYGNASAIQTPSEGGSGYGFLQNLRNLKNEGD</sequence>
<dbReference type="eggNOG" id="ENOG502SKZD">
    <property type="taxonomic scope" value="Eukaryota"/>
</dbReference>
<dbReference type="OMA" id="FGEAMHW"/>
<evidence type="ECO:0000256" key="1">
    <source>
        <dbReference type="SAM" id="MobiDB-lite"/>
    </source>
</evidence>
<dbReference type="RefSeq" id="XP_016762246.1">
    <property type="nucleotide sequence ID" value="XM_016902453.1"/>
</dbReference>